<keyword evidence="3" id="KW-1185">Reference proteome</keyword>
<feature type="region of interest" description="Disordered" evidence="1">
    <location>
        <begin position="50"/>
        <end position="114"/>
    </location>
</feature>
<dbReference type="Proteomes" id="UP001501095">
    <property type="component" value="Unassembled WGS sequence"/>
</dbReference>
<proteinExistence type="predicted"/>
<evidence type="ECO:0000313" key="3">
    <source>
        <dbReference type="Proteomes" id="UP001501095"/>
    </source>
</evidence>
<dbReference type="EMBL" id="BAAATM010000027">
    <property type="protein sequence ID" value="GAA2558214.1"/>
    <property type="molecule type" value="Genomic_DNA"/>
</dbReference>
<feature type="compositionally biased region" description="Low complexity" evidence="1">
    <location>
        <begin position="86"/>
        <end position="102"/>
    </location>
</feature>
<gene>
    <name evidence="2" type="ORF">GCM10010423_70090</name>
</gene>
<comment type="caution">
    <text evidence="2">The sequence shown here is derived from an EMBL/GenBank/DDBJ whole genome shotgun (WGS) entry which is preliminary data.</text>
</comment>
<evidence type="ECO:0000256" key="1">
    <source>
        <dbReference type="SAM" id="MobiDB-lite"/>
    </source>
</evidence>
<organism evidence="2 3">
    <name type="scientific">Streptomyces levis</name>
    <dbReference type="NCBI Taxonomy" id="285566"/>
    <lineage>
        <taxon>Bacteria</taxon>
        <taxon>Bacillati</taxon>
        <taxon>Actinomycetota</taxon>
        <taxon>Actinomycetes</taxon>
        <taxon>Kitasatosporales</taxon>
        <taxon>Streptomycetaceae</taxon>
        <taxon>Streptomyces</taxon>
    </lineage>
</organism>
<protein>
    <submittedName>
        <fullName evidence="2">Uncharacterized protein</fullName>
    </submittedName>
</protein>
<name>A0ABP6BD22_9ACTN</name>
<sequence>MGLLLAALRNRASAQQVSADSELGEKVDRAREAWREALLQRGILPFLRDALADPDTAVPRRSTAPGPSGRMPPPGFDRPGVGNPGSGPAAKPSPSFSSPDFGGPEGSESDASPE</sequence>
<reference evidence="3" key="1">
    <citation type="journal article" date="2019" name="Int. J. Syst. Evol. Microbiol.">
        <title>The Global Catalogue of Microorganisms (GCM) 10K type strain sequencing project: providing services to taxonomists for standard genome sequencing and annotation.</title>
        <authorList>
            <consortium name="The Broad Institute Genomics Platform"/>
            <consortium name="The Broad Institute Genome Sequencing Center for Infectious Disease"/>
            <person name="Wu L."/>
            <person name="Ma J."/>
        </authorList>
    </citation>
    <scope>NUCLEOTIDE SEQUENCE [LARGE SCALE GENOMIC DNA]</scope>
    <source>
        <strain evidence="3">JCM 6924</strain>
    </source>
</reference>
<accession>A0ABP6BD22</accession>
<evidence type="ECO:0000313" key="2">
    <source>
        <dbReference type="EMBL" id="GAA2558214.1"/>
    </source>
</evidence>